<feature type="region of interest" description="Disordered" evidence="1">
    <location>
        <begin position="18"/>
        <end position="57"/>
    </location>
</feature>
<dbReference type="InterPro" id="IPR012337">
    <property type="entry name" value="RNaseH-like_sf"/>
</dbReference>
<dbReference type="GO" id="GO:0003676">
    <property type="term" value="F:nucleic acid binding"/>
    <property type="evidence" value="ECO:0007669"/>
    <property type="project" value="InterPro"/>
</dbReference>
<name>A0AA88I7M5_ARTSF</name>
<dbReference type="Gene3D" id="3.30.420.10">
    <property type="entry name" value="Ribonuclease H-like superfamily/Ribonuclease H"/>
    <property type="match status" value="1"/>
</dbReference>
<dbReference type="PANTHER" id="PTHR46585">
    <property type="entry name" value="INTEGRASE CORE DOMAIN CONTAINING PROTEIN"/>
    <property type="match status" value="1"/>
</dbReference>
<feature type="compositionally biased region" description="Polar residues" evidence="1">
    <location>
        <begin position="39"/>
        <end position="48"/>
    </location>
</feature>
<accession>A0AA88I7M5</accession>
<dbReference type="InterPro" id="IPR001584">
    <property type="entry name" value="Integrase_cat-core"/>
</dbReference>
<feature type="domain" description="Integrase catalytic" evidence="2">
    <location>
        <begin position="133"/>
        <end position="293"/>
    </location>
</feature>
<dbReference type="EMBL" id="JAVRJZ010000005">
    <property type="protein sequence ID" value="KAK2722808.1"/>
    <property type="molecule type" value="Genomic_DNA"/>
</dbReference>
<organism evidence="3 4">
    <name type="scientific">Artemia franciscana</name>
    <name type="common">Brine shrimp</name>
    <name type="synonym">Artemia sanfranciscana</name>
    <dbReference type="NCBI Taxonomy" id="6661"/>
    <lineage>
        <taxon>Eukaryota</taxon>
        <taxon>Metazoa</taxon>
        <taxon>Ecdysozoa</taxon>
        <taxon>Arthropoda</taxon>
        <taxon>Crustacea</taxon>
        <taxon>Branchiopoda</taxon>
        <taxon>Anostraca</taxon>
        <taxon>Artemiidae</taxon>
        <taxon>Artemia</taxon>
    </lineage>
</organism>
<dbReference type="GO" id="GO:0015074">
    <property type="term" value="P:DNA integration"/>
    <property type="evidence" value="ECO:0007669"/>
    <property type="project" value="InterPro"/>
</dbReference>
<evidence type="ECO:0000313" key="3">
    <source>
        <dbReference type="EMBL" id="KAK2722808.1"/>
    </source>
</evidence>
<evidence type="ECO:0000313" key="4">
    <source>
        <dbReference type="Proteomes" id="UP001187531"/>
    </source>
</evidence>
<sequence length="304" mass="34393">MSRLQKYRSDMTKQIKVNVVSKPSLPSELQPSGPLASRQDPTAVNQNPGPCAAPKSLSTIINKPNTDFVTKEMAKKLKQVSENIGKFGAISSPRRLALAANTSQQEAQKFLEKQESHTLHRRSVKPKHFRKTIALYPFEIAQAALMSLDGSYAKHNAPYKFLLVIIDIFLRKLFVKPLTSKHGSEVAKQLEQVFSEQTFKKIHIDTGKQFLIPSVKKTLEKYQIELYHTHSHLKATIVERSIRTLCSHLSAFCTHFNTFSFVTRLDLTVSQYNNSPHRSLGNLAPNQVILQNTPYIADFMYGKN</sequence>
<reference evidence="3" key="1">
    <citation type="submission" date="2023-07" db="EMBL/GenBank/DDBJ databases">
        <title>Chromosome-level genome assembly of Artemia franciscana.</title>
        <authorList>
            <person name="Jo E."/>
        </authorList>
    </citation>
    <scope>NUCLEOTIDE SEQUENCE</scope>
    <source>
        <tissue evidence="3">Whole body</tissue>
    </source>
</reference>
<evidence type="ECO:0000256" key="1">
    <source>
        <dbReference type="SAM" id="MobiDB-lite"/>
    </source>
</evidence>
<dbReference type="PANTHER" id="PTHR46585:SF1">
    <property type="entry name" value="CHROMO DOMAIN-CONTAINING PROTEIN"/>
    <property type="match status" value="1"/>
</dbReference>
<gene>
    <name evidence="3" type="ORF">QYM36_003117</name>
</gene>
<dbReference type="InterPro" id="IPR036397">
    <property type="entry name" value="RNaseH_sf"/>
</dbReference>
<keyword evidence="4" id="KW-1185">Reference proteome</keyword>
<proteinExistence type="predicted"/>
<dbReference type="Proteomes" id="UP001187531">
    <property type="component" value="Unassembled WGS sequence"/>
</dbReference>
<dbReference type="AlphaFoldDB" id="A0AA88I7M5"/>
<evidence type="ECO:0000259" key="2">
    <source>
        <dbReference type="PROSITE" id="PS50994"/>
    </source>
</evidence>
<protein>
    <recommendedName>
        <fullName evidence="2">Integrase catalytic domain-containing protein</fullName>
    </recommendedName>
</protein>
<dbReference type="PROSITE" id="PS50994">
    <property type="entry name" value="INTEGRASE"/>
    <property type="match status" value="1"/>
</dbReference>
<dbReference type="SUPFAM" id="SSF53098">
    <property type="entry name" value="Ribonuclease H-like"/>
    <property type="match status" value="1"/>
</dbReference>
<comment type="caution">
    <text evidence="3">The sequence shown here is derived from an EMBL/GenBank/DDBJ whole genome shotgun (WGS) entry which is preliminary data.</text>
</comment>